<keyword evidence="3" id="KW-1185">Reference proteome</keyword>
<evidence type="ECO:0000313" key="3">
    <source>
        <dbReference type="Proteomes" id="UP000015106"/>
    </source>
</evidence>
<name>A0A8R7U5E2_TRIUA</name>
<accession>A0A8R7U5E2</accession>
<dbReference type="Proteomes" id="UP000015106">
    <property type="component" value="Chromosome 4"/>
</dbReference>
<reference evidence="3" key="1">
    <citation type="journal article" date="2013" name="Nature">
        <title>Draft genome of the wheat A-genome progenitor Triticum urartu.</title>
        <authorList>
            <person name="Ling H.Q."/>
            <person name="Zhao S."/>
            <person name="Liu D."/>
            <person name="Wang J."/>
            <person name="Sun H."/>
            <person name="Zhang C."/>
            <person name="Fan H."/>
            <person name="Li D."/>
            <person name="Dong L."/>
            <person name="Tao Y."/>
            <person name="Gao C."/>
            <person name="Wu H."/>
            <person name="Li Y."/>
            <person name="Cui Y."/>
            <person name="Guo X."/>
            <person name="Zheng S."/>
            <person name="Wang B."/>
            <person name="Yu K."/>
            <person name="Liang Q."/>
            <person name="Yang W."/>
            <person name="Lou X."/>
            <person name="Chen J."/>
            <person name="Feng M."/>
            <person name="Jian J."/>
            <person name="Zhang X."/>
            <person name="Luo G."/>
            <person name="Jiang Y."/>
            <person name="Liu J."/>
            <person name="Wang Z."/>
            <person name="Sha Y."/>
            <person name="Zhang B."/>
            <person name="Wu H."/>
            <person name="Tang D."/>
            <person name="Shen Q."/>
            <person name="Xue P."/>
            <person name="Zou S."/>
            <person name="Wang X."/>
            <person name="Liu X."/>
            <person name="Wang F."/>
            <person name="Yang Y."/>
            <person name="An X."/>
            <person name="Dong Z."/>
            <person name="Zhang K."/>
            <person name="Zhang X."/>
            <person name="Luo M.C."/>
            <person name="Dvorak J."/>
            <person name="Tong Y."/>
            <person name="Wang J."/>
            <person name="Yang H."/>
            <person name="Li Z."/>
            <person name="Wang D."/>
            <person name="Zhang A."/>
            <person name="Wang J."/>
        </authorList>
    </citation>
    <scope>NUCLEOTIDE SEQUENCE</scope>
    <source>
        <strain evidence="3">cv. G1812</strain>
    </source>
</reference>
<feature type="compositionally biased region" description="Gly residues" evidence="1">
    <location>
        <begin position="61"/>
        <end position="80"/>
    </location>
</feature>
<proteinExistence type="predicted"/>
<evidence type="ECO:0000256" key="1">
    <source>
        <dbReference type="SAM" id="MobiDB-lite"/>
    </source>
</evidence>
<sequence length="120" mass="12458">MSSRCCGPHGVMTLQVGQHAVVEDDHRVEDVAATRDDSGVAMTAGRGKVGQQGGSRNDVHQGGGQCGHQGLGRRGDGGGARRGRGERRVEDVYRVEDIAYTSADRGGSWRGGGVDRGGAV</sequence>
<reference evidence="2" key="3">
    <citation type="submission" date="2022-06" db="UniProtKB">
        <authorList>
            <consortium name="EnsemblPlants"/>
        </authorList>
    </citation>
    <scope>IDENTIFICATION</scope>
</reference>
<protein>
    <submittedName>
        <fullName evidence="2">Uncharacterized protein</fullName>
    </submittedName>
</protein>
<organism evidence="2 3">
    <name type="scientific">Triticum urartu</name>
    <name type="common">Red wild einkorn</name>
    <name type="synonym">Crithodium urartu</name>
    <dbReference type="NCBI Taxonomy" id="4572"/>
    <lineage>
        <taxon>Eukaryota</taxon>
        <taxon>Viridiplantae</taxon>
        <taxon>Streptophyta</taxon>
        <taxon>Embryophyta</taxon>
        <taxon>Tracheophyta</taxon>
        <taxon>Spermatophyta</taxon>
        <taxon>Magnoliopsida</taxon>
        <taxon>Liliopsida</taxon>
        <taxon>Poales</taxon>
        <taxon>Poaceae</taxon>
        <taxon>BOP clade</taxon>
        <taxon>Pooideae</taxon>
        <taxon>Triticodae</taxon>
        <taxon>Triticeae</taxon>
        <taxon>Triticinae</taxon>
        <taxon>Triticum</taxon>
    </lineage>
</organism>
<feature type="region of interest" description="Disordered" evidence="1">
    <location>
        <begin position="33"/>
        <end position="91"/>
    </location>
</feature>
<reference evidence="2" key="2">
    <citation type="submission" date="2018-03" db="EMBL/GenBank/DDBJ databases">
        <title>The Triticum urartu genome reveals the dynamic nature of wheat genome evolution.</title>
        <authorList>
            <person name="Ling H."/>
            <person name="Ma B."/>
            <person name="Shi X."/>
            <person name="Liu H."/>
            <person name="Dong L."/>
            <person name="Sun H."/>
            <person name="Cao Y."/>
            <person name="Gao Q."/>
            <person name="Zheng S."/>
            <person name="Li Y."/>
            <person name="Yu Y."/>
            <person name="Du H."/>
            <person name="Qi M."/>
            <person name="Li Y."/>
            <person name="Yu H."/>
            <person name="Cui Y."/>
            <person name="Wang N."/>
            <person name="Chen C."/>
            <person name="Wu H."/>
            <person name="Zhao Y."/>
            <person name="Zhang J."/>
            <person name="Li Y."/>
            <person name="Zhou W."/>
            <person name="Zhang B."/>
            <person name="Hu W."/>
            <person name="Eijk M."/>
            <person name="Tang J."/>
            <person name="Witsenboer H."/>
            <person name="Zhao S."/>
            <person name="Li Z."/>
            <person name="Zhang A."/>
            <person name="Wang D."/>
            <person name="Liang C."/>
        </authorList>
    </citation>
    <scope>NUCLEOTIDE SEQUENCE [LARGE SCALE GENOMIC DNA]</scope>
    <source>
        <strain evidence="2">cv. G1812</strain>
    </source>
</reference>
<evidence type="ECO:0000313" key="2">
    <source>
        <dbReference type="EnsemblPlants" id="TuG1812G0400000714.01.T01.cds385417"/>
    </source>
</evidence>
<dbReference type="AlphaFoldDB" id="A0A8R7U5E2"/>
<dbReference type="Gramene" id="TuG1812G0400000714.01.T01">
    <property type="protein sequence ID" value="TuG1812G0400000714.01.T01.cds385417"/>
    <property type="gene ID" value="TuG1812G0400000714.01"/>
</dbReference>
<dbReference type="EnsemblPlants" id="TuG1812G0400000714.01.T01">
    <property type="protein sequence ID" value="TuG1812G0400000714.01.T01.cds385417"/>
    <property type="gene ID" value="TuG1812G0400000714.01"/>
</dbReference>